<accession>A0AAV4XM14</accession>
<organism evidence="1 2">
    <name type="scientific">Caerostris extrusa</name>
    <name type="common">Bark spider</name>
    <name type="synonym">Caerostris bankana</name>
    <dbReference type="NCBI Taxonomy" id="172846"/>
    <lineage>
        <taxon>Eukaryota</taxon>
        <taxon>Metazoa</taxon>
        <taxon>Ecdysozoa</taxon>
        <taxon>Arthropoda</taxon>
        <taxon>Chelicerata</taxon>
        <taxon>Arachnida</taxon>
        <taxon>Araneae</taxon>
        <taxon>Araneomorphae</taxon>
        <taxon>Entelegynae</taxon>
        <taxon>Araneoidea</taxon>
        <taxon>Araneidae</taxon>
        <taxon>Caerostris</taxon>
    </lineage>
</organism>
<dbReference type="Proteomes" id="UP001054945">
    <property type="component" value="Unassembled WGS sequence"/>
</dbReference>
<dbReference type="EMBL" id="BPLR01000427">
    <property type="protein sequence ID" value="GIY94773.1"/>
    <property type="molecule type" value="Genomic_DNA"/>
</dbReference>
<gene>
    <name evidence="1" type="ORF">CEXT_788721</name>
</gene>
<reference evidence="1 2" key="1">
    <citation type="submission" date="2021-06" db="EMBL/GenBank/DDBJ databases">
        <title>Caerostris extrusa draft genome.</title>
        <authorList>
            <person name="Kono N."/>
            <person name="Arakawa K."/>
        </authorList>
    </citation>
    <scope>NUCLEOTIDE SEQUENCE [LARGE SCALE GENOMIC DNA]</scope>
</reference>
<proteinExistence type="predicted"/>
<dbReference type="AlphaFoldDB" id="A0AAV4XM14"/>
<evidence type="ECO:0000313" key="1">
    <source>
        <dbReference type="EMBL" id="GIY94773.1"/>
    </source>
</evidence>
<comment type="caution">
    <text evidence="1">The sequence shown here is derived from an EMBL/GenBank/DDBJ whole genome shotgun (WGS) entry which is preliminary data.</text>
</comment>
<name>A0AAV4XM14_CAEEX</name>
<sequence>MQSLLFKCKESTQNLVSFRIPREENSRMAYRASIVIIPNCVSYYHTEHSHHQIPETQSSLKRKKKHTKLTSICIPKIDKTQHGL</sequence>
<evidence type="ECO:0000313" key="2">
    <source>
        <dbReference type="Proteomes" id="UP001054945"/>
    </source>
</evidence>
<keyword evidence="2" id="KW-1185">Reference proteome</keyword>
<protein>
    <submittedName>
        <fullName evidence="1">Uncharacterized protein</fullName>
    </submittedName>
</protein>